<feature type="non-terminal residue" evidence="2">
    <location>
        <position position="154"/>
    </location>
</feature>
<dbReference type="PANTHER" id="PTHR15960:SF5">
    <property type="entry name" value="LD44032P"/>
    <property type="match status" value="1"/>
</dbReference>
<sequence>MAHNNYESEDKQGNINLLEGIPVKISEKFKPPKKISVPSSILNKLNTDISDLEYNFQLEHSVFEKIGQWRQLRKTHAENRKQRLNQVNIKSPDPVVSAPSNSFPILTPIPIIAPKNISENSISNCFNIAEFEQDTSSPFDNMELKTINELEELA</sequence>
<evidence type="ECO:0000313" key="2">
    <source>
        <dbReference type="EMBL" id="JAS07646.1"/>
    </source>
</evidence>
<evidence type="ECO:0000259" key="1">
    <source>
        <dbReference type="PROSITE" id="PS51497"/>
    </source>
</evidence>
<dbReference type="AlphaFoldDB" id="A0A1B6C2A4"/>
<dbReference type="GO" id="GO:0000813">
    <property type="term" value="C:ESCRT I complex"/>
    <property type="evidence" value="ECO:0007669"/>
    <property type="project" value="InterPro"/>
</dbReference>
<dbReference type="GO" id="GO:0043130">
    <property type="term" value="F:ubiquitin binding"/>
    <property type="evidence" value="ECO:0007669"/>
    <property type="project" value="InterPro"/>
</dbReference>
<protein>
    <recommendedName>
        <fullName evidence="1">UMA domain-containing protein</fullName>
    </recommendedName>
</protein>
<accession>A0A1B6C2A4</accession>
<gene>
    <name evidence="2" type="ORF">g.22268</name>
</gene>
<reference evidence="2" key="1">
    <citation type="submission" date="2015-12" db="EMBL/GenBank/DDBJ databases">
        <title>De novo transcriptome assembly of four potential Pierce s Disease insect vectors from Arizona vineyards.</title>
        <authorList>
            <person name="Tassone E.E."/>
        </authorList>
    </citation>
    <scope>NUCLEOTIDE SEQUENCE</scope>
</reference>
<dbReference type="PANTHER" id="PTHR15960">
    <property type="entry name" value="LD44032P"/>
    <property type="match status" value="1"/>
</dbReference>
<dbReference type="PROSITE" id="PS51497">
    <property type="entry name" value="UMA"/>
    <property type="match status" value="1"/>
</dbReference>
<proteinExistence type="predicted"/>
<dbReference type="InterPro" id="IPR023340">
    <property type="entry name" value="UMA"/>
</dbReference>
<dbReference type="EMBL" id="GEDC01029652">
    <property type="protein sequence ID" value="JAS07646.1"/>
    <property type="molecule type" value="Transcribed_RNA"/>
</dbReference>
<feature type="domain" description="UMA" evidence="1">
    <location>
        <begin position="18"/>
        <end position="63"/>
    </location>
</feature>
<dbReference type="InterPro" id="IPR038870">
    <property type="entry name" value="UBAP1"/>
</dbReference>
<dbReference type="GO" id="GO:0043162">
    <property type="term" value="P:ubiquitin-dependent protein catabolic process via the multivesicular body sorting pathway"/>
    <property type="evidence" value="ECO:0007669"/>
    <property type="project" value="InterPro"/>
</dbReference>
<name>A0A1B6C2A4_9HEMI</name>
<organism evidence="2">
    <name type="scientific">Clastoptera arizonana</name>
    <name type="common">Arizona spittle bug</name>
    <dbReference type="NCBI Taxonomy" id="38151"/>
    <lineage>
        <taxon>Eukaryota</taxon>
        <taxon>Metazoa</taxon>
        <taxon>Ecdysozoa</taxon>
        <taxon>Arthropoda</taxon>
        <taxon>Hexapoda</taxon>
        <taxon>Insecta</taxon>
        <taxon>Pterygota</taxon>
        <taxon>Neoptera</taxon>
        <taxon>Paraneoptera</taxon>
        <taxon>Hemiptera</taxon>
        <taxon>Auchenorrhyncha</taxon>
        <taxon>Cercopoidea</taxon>
        <taxon>Clastopteridae</taxon>
        <taxon>Clastoptera</taxon>
    </lineage>
</organism>